<evidence type="ECO:0000259" key="1">
    <source>
        <dbReference type="PROSITE" id="PS00028"/>
    </source>
</evidence>
<reference evidence="2" key="1">
    <citation type="journal article" date="2008" name="ISME J.">
        <title>Hindsight in the relative abundance, metabolic potential and genome dynamics of uncultivated marine archaea from comparative metagenomic analyses of bathypelagic plankton of different oceanic regions.</title>
        <authorList>
            <person name="Martin-Cuadrado A.B."/>
            <person name="Rodriguez-Valera F."/>
            <person name="Moreira D."/>
            <person name="Alba J.C."/>
            <person name="Ivars-Martinez E."/>
            <person name="Henn M.R."/>
            <person name="Talla E."/>
            <person name="Lopez-Garcia P."/>
        </authorList>
    </citation>
    <scope>NUCLEOTIDE SEQUENCE</scope>
</reference>
<dbReference type="InterPro" id="IPR013087">
    <property type="entry name" value="Znf_C2H2_type"/>
</dbReference>
<dbReference type="EMBL" id="EU686646">
    <property type="protein sequence ID" value="ACF10064.1"/>
    <property type="molecule type" value="Genomic_DNA"/>
</dbReference>
<protein>
    <recommendedName>
        <fullName evidence="1">C2H2-type domain-containing protein</fullName>
    </recommendedName>
</protein>
<name>B3V6Z1_9ARCH</name>
<dbReference type="PROSITE" id="PS00028">
    <property type="entry name" value="ZINC_FINGER_C2H2_1"/>
    <property type="match status" value="1"/>
</dbReference>
<sequence>MVDDRKHASLVLPLIDENKPKCYLCHEQFENMDELKKHQELRHKEFFAKFEKDTTS</sequence>
<evidence type="ECO:0000313" key="2">
    <source>
        <dbReference type="EMBL" id="ACF10064.1"/>
    </source>
</evidence>
<feature type="domain" description="C2H2-type" evidence="1">
    <location>
        <begin position="22"/>
        <end position="43"/>
    </location>
</feature>
<dbReference type="AlphaFoldDB" id="B3V6Z1"/>
<reference evidence="2" key="2">
    <citation type="submission" date="2008-05" db="EMBL/GenBank/DDBJ databases">
        <authorList>
            <person name="Martin-Cuadrado A.-B."/>
            <person name="Rodriguez-Valera F."/>
            <person name="Moreira D."/>
            <person name="Alba J.-C."/>
            <person name="Ivars-Martinez E."/>
            <person name="Henn M.R."/>
            <person name="Talla E."/>
            <person name="Lopez-Garcia P."/>
        </authorList>
    </citation>
    <scope>NUCLEOTIDE SEQUENCE</scope>
</reference>
<accession>B3V6Z1</accession>
<organism evidence="2">
    <name type="scientific">uncultured marine crenarchaeote SAT1000-21-C11</name>
    <dbReference type="NCBI Taxonomy" id="526689"/>
    <lineage>
        <taxon>Archaea</taxon>
        <taxon>Nitrososphaerota</taxon>
        <taxon>Nitrososphaeria</taxon>
        <taxon>Nitrosopumilales</taxon>
        <taxon>environmental samples</taxon>
    </lineage>
</organism>
<proteinExistence type="predicted"/>